<evidence type="ECO:0000259" key="1">
    <source>
        <dbReference type="Pfam" id="PF08044"/>
    </source>
</evidence>
<dbReference type="PANTHER" id="PTHR40763">
    <property type="entry name" value="MEMBRANE PROTEIN-RELATED"/>
    <property type="match status" value="1"/>
</dbReference>
<dbReference type="PANTHER" id="PTHR40763:SF4">
    <property type="entry name" value="DUF1707 DOMAIN-CONTAINING PROTEIN"/>
    <property type="match status" value="1"/>
</dbReference>
<dbReference type="InterPro" id="IPR024425">
    <property type="entry name" value="LiaF-like_C"/>
</dbReference>
<gene>
    <name evidence="3" type="ORF">K7862_11925</name>
</gene>
<dbReference type="Proteomes" id="UP000778578">
    <property type="component" value="Unassembled WGS sequence"/>
</dbReference>
<dbReference type="EMBL" id="JAINZZ010000010">
    <property type="protein sequence ID" value="MBY8878336.1"/>
    <property type="molecule type" value="Genomic_DNA"/>
</dbReference>
<protein>
    <submittedName>
        <fullName evidence="3">DUF1707 domain-containing protein</fullName>
    </submittedName>
</protein>
<feature type="domain" description="DUF1707" evidence="1">
    <location>
        <begin position="12"/>
        <end position="64"/>
    </location>
</feature>
<comment type="caution">
    <text evidence="3">The sequence shown here is derived from an EMBL/GenBank/DDBJ whole genome shotgun (WGS) entry which is preliminary data.</text>
</comment>
<keyword evidence="4" id="KW-1185">Reference proteome</keyword>
<evidence type="ECO:0000313" key="3">
    <source>
        <dbReference type="EMBL" id="MBY8878336.1"/>
    </source>
</evidence>
<dbReference type="Pfam" id="PF09922">
    <property type="entry name" value="LiaF-like_C"/>
    <property type="match status" value="1"/>
</dbReference>
<organism evidence="3 4">
    <name type="scientific">Actinacidiphila acidipaludis</name>
    <dbReference type="NCBI Taxonomy" id="2873382"/>
    <lineage>
        <taxon>Bacteria</taxon>
        <taxon>Bacillati</taxon>
        <taxon>Actinomycetota</taxon>
        <taxon>Actinomycetes</taxon>
        <taxon>Kitasatosporales</taxon>
        <taxon>Streptomycetaceae</taxon>
        <taxon>Actinacidiphila</taxon>
    </lineage>
</organism>
<feature type="domain" description="Cell wall-active antibiotics response LiaF-like C-terminal" evidence="2">
    <location>
        <begin position="103"/>
        <end position="159"/>
    </location>
</feature>
<sequence length="196" mass="20994">MSPREQPADAHLRASDDERDHTAAVLADALAQGRLTVEEHAERLEAVYAARTRGELAPLTADLPVPAHGAPLTSPADGEPVPAVFGKVRRAGQWPVPPHTVAHATFGAVVIDLRQAVFTRREVVVEAGSLFGKVEILVPDDAQVCDTGTALFGKRSHLGGGEEKSGDGPVVRITGRSVFGHVRVMRAYPYSWRDGR</sequence>
<name>A0ABS7Q5A0_9ACTN</name>
<dbReference type="Pfam" id="PF08044">
    <property type="entry name" value="DUF1707"/>
    <property type="match status" value="1"/>
</dbReference>
<evidence type="ECO:0000313" key="4">
    <source>
        <dbReference type="Proteomes" id="UP000778578"/>
    </source>
</evidence>
<evidence type="ECO:0000259" key="2">
    <source>
        <dbReference type="Pfam" id="PF09922"/>
    </source>
</evidence>
<dbReference type="InterPro" id="IPR012551">
    <property type="entry name" value="DUF1707_SHOCT-like"/>
</dbReference>
<accession>A0ABS7Q5A0</accession>
<proteinExistence type="predicted"/>
<reference evidence="3 4" key="1">
    <citation type="submission" date="2021-08" db="EMBL/GenBank/DDBJ databases">
        <title>WGS of actinomycetes from Thailand.</title>
        <authorList>
            <person name="Thawai C."/>
        </authorList>
    </citation>
    <scope>NUCLEOTIDE SEQUENCE [LARGE SCALE GENOMIC DNA]</scope>
    <source>
        <strain evidence="3 4">PLK6-54</strain>
    </source>
</reference>